<reference evidence="5" key="4">
    <citation type="journal article" date="2018" name="Nat. Plants">
        <title>Whole-genome landscape of Medicago truncatula symbiotic genes.</title>
        <authorList>
            <person name="Pecrix Y."/>
            <person name="Staton S.E."/>
            <person name="Sallet E."/>
            <person name="Lelandais-Briere C."/>
            <person name="Moreau S."/>
            <person name="Carrere S."/>
            <person name="Blein T."/>
            <person name="Jardinaud M.F."/>
            <person name="Latrasse D."/>
            <person name="Zouine M."/>
            <person name="Zahm M."/>
            <person name="Kreplak J."/>
            <person name="Mayjonade B."/>
            <person name="Satge C."/>
            <person name="Perez M."/>
            <person name="Cauet S."/>
            <person name="Marande W."/>
            <person name="Chantry-Darmon C."/>
            <person name="Lopez-Roques C."/>
            <person name="Bouchez O."/>
            <person name="Berard A."/>
            <person name="Debelle F."/>
            <person name="Munos S."/>
            <person name="Bendahmane A."/>
            <person name="Berges H."/>
            <person name="Niebel A."/>
            <person name="Buitink J."/>
            <person name="Frugier F."/>
            <person name="Benhamed M."/>
            <person name="Crespi M."/>
            <person name="Gouzy J."/>
            <person name="Gamas P."/>
        </authorList>
    </citation>
    <scope>NUCLEOTIDE SEQUENCE [LARGE SCALE GENOMIC DNA]</scope>
    <source>
        <strain evidence="5">cv. Jemalong A17</strain>
    </source>
</reference>
<dbReference type="Proteomes" id="UP000265566">
    <property type="component" value="Chromosome 1"/>
</dbReference>
<dbReference type="EMBL" id="CM001217">
    <property type="protein sequence ID" value="AES61150.1"/>
    <property type="molecule type" value="Genomic_DNA"/>
</dbReference>
<evidence type="ECO:0000313" key="1">
    <source>
        <dbReference type="EMBL" id="AES61150.1"/>
    </source>
</evidence>
<dbReference type="OrthoDB" id="1857192at2759"/>
<reference evidence="3" key="3">
    <citation type="submission" date="2015-04" db="UniProtKB">
        <authorList>
            <consortium name="EnsemblPlants"/>
        </authorList>
    </citation>
    <scope>IDENTIFICATION</scope>
    <source>
        <strain evidence="3">cv. Jemalong A17</strain>
    </source>
</reference>
<reference evidence="2" key="5">
    <citation type="journal article" date="2018" name="Nat. Plants">
        <title>Whole-genome landscape of Medicago truncatula symbiotic genes.</title>
        <authorList>
            <person name="Pecrix Y."/>
            <person name="Gamas P."/>
            <person name="Carrere S."/>
        </authorList>
    </citation>
    <scope>NUCLEOTIDE SEQUENCE</scope>
    <source>
        <tissue evidence="2">Leaves</tissue>
    </source>
</reference>
<dbReference type="PaxDb" id="3880-AES61150"/>
<dbReference type="AlphaFoldDB" id="G7I5M9"/>
<dbReference type="HOGENOM" id="CLU_998771_0_0_1"/>
<protein>
    <submittedName>
        <fullName evidence="2">Putative rossmann-like alpha/beta/alpha sandwich protein</fullName>
    </submittedName>
</protein>
<gene>
    <name evidence="1" type="ordered locus">MTR_1g079440</name>
    <name evidence="2" type="ORF">MtrunA17_Chr1g0189801</name>
</gene>
<reference evidence="1 4" key="2">
    <citation type="journal article" date="2014" name="BMC Genomics">
        <title>An improved genome release (version Mt4.0) for the model legume Medicago truncatula.</title>
        <authorList>
            <person name="Tang H."/>
            <person name="Krishnakumar V."/>
            <person name="Bidwell S."/>
            <person name="Rosen B."/>
            <person name="Chan A."/>
            <person name="Zhou S."/>
            <person name="Gentzbittel L."/>
            <person name="Childs K.L."/>
            <person name="Yandell M."/>
            <person name="Gundlach H."/>
            <person name="Mayer K.F."/>
            <person name="Schwartz D.C."/>
            <person name="Town C.D."/>
        </authorList>
    </citation>
    <scope>GENOME REANNOTATION</scope>
    <source>
        <strain evidence="3 4">cv. Jemalong A17</strain>
    </source>
</reference>
<dbReference type="STRING" id="3880.G7I5M9"/>
<dbReference type="EnsemblPlants" id="AES61150">
    <property type="protein sequence ID" value="AES61150"/>
    <property type="gene ID" value="MTR_1g079440"/>
</dbReference>
<organism evidence="1 4">
    <name type="scientific">Medicago truncatula</name>
    <name type="common">Barrel medic</name>
    <name type="synonym">Medicago tribuloides</name>
    <dbReference type="NCBI Taxonomy" id="3880"/>
    <lineage>
        <taxon>Eukaryota</taxon>
        <taxon>Viridiplantae</taxon>
        <taxon>Streptophyta</taxon>
        <taxon>Embryophyta</taxon>
        <taxon>Tracheophyta</taxon>
        <taxon>Spermatophyta</taxon>
        <taxon>Magnoliopsida</taxon>
        <taxon>eudicotyledons</taxon>
        <taxon>Gunneridae</taxon>
        <taxon>Pentapetalae</taxon>
        <taxon>rosids</taxon>
        <taxon>fabids</taxon>
        <taxon>Fabales</taxon>
        <taxon>Fabaceae</taxon>
        <taxon>Papilionoideae</taxon>
        <taxon>50 kb inversion clade</taxon>
        <taxon>NPAAA clade</taxon>
        <taxon>Hologalegina</taxon>
        <taxon>IRL clade</taxon>
        <taxon>Trifolieae</taxon>
        <taxon>Medicago</taxon>
    </lineage>
</organism>
<dbReference type="eggNOG" id="KOG1187">
    <property type="taxonomic scope" value="Eukaryota"/>
</dbReference>
<keyword evidence="4" id="KW-1185">Reference proteome</keyword>
<accession>G7I5M9</accession>
<evidence type="ECO:0000313" key="5">
    <source>
        <dbReference type="Proteomes" id="UP000265566"/>
    </source>
</evidence>
<evidence type="ECO:0000313" key="3">
    <source>
        <dbReference type="EnsemblPlants" id="AES61150"/>
    </source>
</evidence>
<name>G7I5M9_MEDTR</name>
<evidence type="ECO:0000313" key="4">
    <source>
        <dbReference type="Proteomes" id="UP000002051"/>
    </source>
</evidence>
<reference evidence="1 4" key="1">
    <citation type="journal article" date="2011" name="Nature">
        <title>The Medicago genome provides insight into the evolution of rhizobial symbioses.</title>
        <authorList>
            <person name="Young N.D."/>
            <person name="Debelle F."/>
            <person name="Oldroyd G.E."/>
            <person name="Geurts R."/>
            <person name="Cannon S.B."/>
            <person name="Udvardi M.K."/>
            <person name="Benedito V.A."/>
            <person name="Mayer K.F."/>
            <person name="Gouzy J."/>
            <person name="Schoof H."/>
            <person name="Van de Peer Y."/>
            <person name="Proost S."/>
            <person name="Cook D.R."/>
            <person name="Meyers B.C."/>
            <person name="Spannagl M."/>
            <person name="Cheung F."/>
            <person name="De Mita S."/>
            <person name="Krishnakumar V."/>
            <person name="Gundlach H."/>
            <person name="Zhou S."/>
            <person name="Mudge J."/>
            <person name="Bharti A.K."/>
            <person name="Murray J.D."/>
            <person name="Naoumkina M.A."/>
            <person name="Rosen B."/>
            <person name="Silverstein K.A."/>
            <person name="Tang H."/>
            <person name="Rombauts S."/>
            <person name="Zhao P.X."/>
            <person name="Zhou P."/>
            <person name="Barbe V."/>
            <person name="Bardou P."/>
            <person name="Bechner M."/>
            <person name="Bellec A."/>
            <person name="Berger A."/>
            <person name="Berges H."/>
            <person name="Bidwell S."/>
            <person name="Bisseling T."/>
            <person name="Choisne N."/>
            <person name="Couloux A."/>
            <person name="Denny R."/>
            <person name="Deshpande S."/>
            <person name="Dai X."/>
            <person name="Doyle J.J."/>
            <person name="Dudez A.M."/>
            <person name="Farmer A.D."/>
            <person name="Fouteau S."/>
            <person name="Franken C."/>
            <person name="Gibelin C."/>
            <person name="Gish J."/>
            <person name="Goldstein S."/>
            <person name="Gonzalez A.J."/>
            <person name="Green P.J."/>
            <person name="Hallab A."/>
            <person name="Hartog M."/>
            <person name="Hua A."/>
            <person name="Humphray S.J."/>
            <person name="Jeong D.H."/>
            <person name="Jing Y."/>
            <person name="Jocker A."/>
            <person name="Kenton S.M."/>
            <person name="Kim D.J."/>
            <person name="Klee K."/>
            <person name="Lai H."/>
            <person name="Lang C."/>
            <person name="Lin S."/>
            <person name="Macmil S.L."/>
            <person name="Magdelenat G."/>
            <person name="Matthews L."/>
            <person name="McCorrison J."/>
            <person name="Monaghan E.L."/>
            <person name="Mun J.H."/>
            <person name="Najar F.Z."/>
            <person name="Nicholson C."/>
            <person name="Noirot C."/>
            <person name="O'Bleness M."/>
            <person name="Paule C.R."/>
            <person name="Poulain J."/>
            <person name="Prion F."/>
            <person name="Qin B."/>
            <person name="Qu C."/>
            <person name="Retzel E.F."/>
            <person name="Riddle C."/>
            <person name="Sallet E."/>
            <person name="Samain S."/>
            <person name="Samson N."/>
            <person name="Sanders I."/>
            <person name="Saurat O."/>
            <person name="Scarpelli C."/>
            <person name="Schiex T."/>
            <person name="Segurens B."/>
            <person name="Severin A.J."/>
            <person name="Sherrier D.J."/>
            <person name="Shi R."/>
            <person name="Sims S."/>
            <person name="Singer S.R."/>
            <person name="Sinharoy S."/>
            <person name="Sterck L."/>
            <person name="Viollet A."/>
            <person name="Wang B.B."/>
            <person name="Wang K."/>
            <person name="Wang M."/>
            <person name="Wang X."/>
            <person name="Warfsmann J."/>
            <person name="Weissenbach J."/>
            <person name="White D.D."/>
            <person name="White J.D."/>
            <person name="Wiley G.B."/>
            <person name="Wincker P."/>
            <person name="Xing Y."/>
            <person name="Yang L."/>
            <person name="Yao Z."/>
            <person name="Ying F."/>
            <person name="Zhai J."/>
            <person name="Zhou L."/>
            <person name="Zuber A."/>
            <person name="Denarie J."/>
            <person name="Dixon R.A."/>
            <person name="May G.D."/>
            <person name="Schwartz D.C."/>
            <person name="Rogers J."/>
            <person name="Quetier F."/>
            <person name="Town C.D."/>
            <person name="Roe B.A."/>
        </authorList>
    </citation>
    <scope>NUCLEOTIDE SEQUENCE [LARGE SCALE GENOMIC DNA]</scope>
    <source>
        <strain evidence="1">A17</strain>
        <strain evidence="3 4">cv. Jemalong A17</strain>
    </source>
</reference>
<dbReference type="Proteomes" id="UP000002051">
    <property type="component" value="Unassembled WGS sequence"/>
</dbReference>
<evidence type="ECO:0000313" key="2">
    <source>
        <dbReference type="EMBL" id="RHN80579.1"/>
    </source>
</evidence>
<dbReference type="EMBL" id="PSQE01000001">
    <property type="protein sequence ID" value="RHN80579.1"/>
    <property type="molecule type" value="Genomic_DNA"/>
</dbReference>
<proteinExistence type="predicted"/>
<sequence>MAQEVILVVVDVSNEISSDYAMEWTIQNVTKSDDFIILLVVLPRPNLYQRLKSLACYFLSCGGNHSKGNSFDQSKRDALQQTIYEYVHKMQKLCLANNLMQVHFKVKVIVDAEVGSIATRGKETEASWVILDRFHKKEVGHCIKQLNSNVVLIDHAIPRIIKAVIPMTREKFSRSKSQSKPTEISIPYILDDKIATSPSSSDFRSSTFRTYSFSLPATDKEYHCKTNPCNINHSHDFIYLNSEYFDEDIKMSGSNIDELNRKSVISLPQGEAEIVQWII</sequence>
<dbReference type="Gene3D" id="3.40.50.620">
    <property type="entry name" value="HUPs"/>
    <property type="match status" value="1"/>
</dbReference>
<dbReference type="InterPro" id="IPR014729">
    <property type="entry name" value="Rossmann-like_a/b/a_fold"/>
</dbReference>
<dbReference type="Gramene" id="rna4519">
    <property type="protein sequence ID" value="RHN80579.1"/>
    <property type="gene ID" value="gene4519"/>
</dbReference>